<keyword evidence="6" id="KW-0539">Nucleus</keyword>
<evidence type="ECO:0000256" key="4">
    <source>
        <dbReference type="ARBA" id="ARBA00023015"/>
    </source>
</evidence>
<keyword evidence="8" id="KW-0251">Elongation factor</keyword>
<keyword evidence="3" id="KW-0678">Repressor</keyword>
<reference evidence="8 9" key="1">
    <citation type="submission" date="2015-01" db="EMBL/GenBank/DDBJ databases">
        <title>Evolution of Trichinella species and genotypes.</title>
        <authorList>
            <person name="Korhonen P.K."/>
            <person name="Edoardo P."/>
            <person name="Giuseppe L.R."/>
            <person name="Gasser R.B."/>
        </authorList>
    </citation>
    <scope>NUCLEOTIDE SEQUENCE [LARGE SCALE GENOMIC DNA]</scope>
    <source>
        <strain evidence="8">ISS417</strain>
    </source>
</reference>
<comment type="similarity">
    <text evidence="2">Belongs to the NELF-D family.</text>
</comment>
<evidence type="ECO:0000313" key="9">
    <source>
        <dbReference type="Proteomes" id="UP000055048"/>
    </source>
</evidence>
<comment type="caution">
    <text evidence="8">The sequence shown here is derived from an EMBL/GenBank/DDBJ whole genome shotgun (WGS) entry which is preliminary data.</text>
</comment>
<dbReference type="Proteomes" id="UP000055048">
    <property type="component" value="Unassembled WGS sequence"/>
</dbReference>
<dbReference type="InterPro" id="IPR006942">
    <property type="entry name" value="TH1"/>
</dbReference>
<gene>
    <name evidence="8" type="primary">TH1</name>
    <name evidence="8" type="ORF">T05_6595</name>
</gene>
<dbReference type="GO" id="GO:0003746">
    <property type="term" value="F:translation elongation factor activity"/>
    <property type="evidence" value="ECO:0007669"/>
    <property type="project" value="UniProtKB-KW"/>
</dbReference>
<evidence type="ECO:0000313" key="8">
    <source>
        <dbReference type="EMBL" id="KRX48114.1"/>
    </source>
</evidence>
<dbReference type="PANTHER" id="PTHR12144:SF0">
    <property type="entry name" value="NEGATIVE ELONGATION FACTOR C_D"/>
    <property type="match status" value="1"/>
</dbReference>
<keyword evidence="5" id="KW-0804">Transcription</keyword>
<comment type="subcellular location">
    <subcellularLocation>
        <location evidence="1">Nucleus</location>
    </subcellularLocation>
</comment>
<dbReference type="GO" id="GO:0003723">
    <property type="term" value="F:RNA binding"/>
    <property type="evidence" value="ECO:0007669"/>
    <property type="project" value="TreeGrafter"/>
</dbReference>
<dbReference type="AlphaFoldDB" id="A0A0V0UA21"/>
<feature type="compositionally biased region" description="Polar residues" evidence="7">
    <location>
        <begin position="1"/>
        <end position="11"/>
    </location>
</feature>
<dbReference type="Pfam" id="PF04858">
    <property type="entry name" value="TH1"/>
    <property type="match status" value="1"/>
</dbReference>
<evidence type="ECO:0000256" key="5">
    <source>
        <dbReference type="ARBA" id="ARBA00023163"/>
    </source>
</evidence>
<dbReference type="OrthoDB" id="511287at2759"/>
<evidence type="ECO:0000256" key="1">
    <source>
        <dbReference type="ARBA" id="ARBA00004123"/>
    </source>
</evidence>
<dbReference type="STRING" id="144512.A0A0V0UA21"/>
<keyword evidence="9" id="KW-1185">Reference proteome</keyword>
<dbReference type="GO" id="GO:0032021">
    <property type="term" value="C:NELF complex"/>
    <property type="evidence" value="ECO:0007669"/>
    <property type="project" value="TreeGrafter"/>
</dbReference>
<keyword evidence="4" id="KW-0805">Transcription regulation</keyword>
<organism evidence="8 9">
    <name type="scientific">Trichinella murrelli</name>
    <dbReference type="NCBI Taxonomy" id="144512"/>
    <lineage>
        <taxon>Eukaryota</taxon>
        <taxon>Metazoa</taxon>
        <taxon>Ecdysozoa</taxon>
        <taxon>Nematoda</taxon>
        <taxon>Enoplea</taxon>
        <taxon>Dorylaimia</taxon>
        <taxon>Trichinellida</taxon>
        <taxon>Trichinellidae</taxon>
        <taxon>Trichinella</taxon>
    </lineage>
</organism>
<name>A0A0V0UA21_9BILA</name>
<dbReference type="GO" id="GO:0034244">
    <property type="term" value="P:negative regulation of transcription elongation by RNA polymerase II"/>
    <property type="evidence" value="ECO:0007669"/>
    <property type="project" value="TreeGrafter"/>
</dbReference>
<keyword evidence="8" id="KW-0648">Protein biosynthesis</keyword>
<accession>A0A0V0UA21</accession>
<dbReference type="PANTHER" id="PTHR12144">
    <property type="entry name" value="NEGATIVE ELONGATION FACTOR D"/>
    <property type="match status" value="1"/>
</dbReference>
<evidence type="ECO:0000256" key="2">
    <source>
        <dbReference type="ARBA" id="ARBA00005726"/>
    </source>
</evidence>
<evidence type="ECO:0000256" key="3">
    <source>
        <dbReference type="ARBA" id="ARBA00022491"/>
    </source>
</evidence>
<sequence length="589" mass="67518">MNPADLSTTDDAYSADENDDIDMDGSSKLQTIQKCMAKFRTADFIMEGEFVSTAKEFISAGGNWEEAVEVIADSYVAHAQSCNVMAQAALSVGVDAYSVRKMLEDELASLIIKKFSPSHTDSLLHKPQEFHQILTSITSSTYWHPLIMKLHEKFPECTVIDYCVKAILNTGELSAITPQVATSIHQYAVFVKSLVTVLEEFLKSSLHSDQSADALEKLAGIVCLREYGYFYVQTTLYRLITSEPTYSHVARFISYYLRKSRATKDTVDVTISMYRVFYDYDSNLLESVHSMMRRKKPTAADIGELYDTYYNVHAPSPELLCDPDCLDLLYDCVFRKDSHLNDEVLEKAIFLISYAAVLNDDCSPFRLENDHQICSDELNYFLKLLTKMRNILINSRSKHDLLLHLQDIFGEMKHVAVATGVFHWIRSLVMSDEFFKTHQEQLPTEFIILDEIVSLYSSLHEKVFDLLTHLFNSDAFRQYGCDVRFQLERRRMILDRMVHMFTYNYTLPVARFIRSKLNSSTADVSLFRYFLMEVLEVVSPTYSANFVAAFAPIAQHPLIAHDEKLSEEQLQTLKQFLESVPLAVEENQQ</sequence>
<proteinExistence type="inferred from homology"/>
<feature type="region of interest" description="Disordered" evidence="7">
    <location>
        <begin position="1"/>
        <end position="20"/>
    </location>
</feature>
<dbReference type="EMBL" id="JYDJ01000033">
    <property type="protein sequence ID" value="KRX48114.1"/>
    <property type="molecule type" value="Genomic_DNA"/>
</dbReference>
<protein>
    <submittedName>
        <fullName evidence="8">Negative elongation factor D</fullName>
    </submittedName>
</protein>
<evidence type="ECO:0000256" key="7">
    <source>
        <dbReference type="SAM" id="MobiDB-lite"/>
    </source>
</evidence>
<evidence type="ECO:0000256" key="6">
    <source>
        <dbReference type="ARBA" id="ARBA00023242"/>
    </source>
</evidence>